<dbReference type="InterPro" id="IPR036779">
    <property type="entry name" value="LysM_dom_sf"/>
</dbReference>
<sequence length="185" mass="19140">MMFRKGAAALLIALAMVPSEAPAQQAAQPAGQGCGGWAEAKPGETLDAVAARCGGDRKALVELNPQLADSAQGSLRAGEIVYLPGSGFSVLPPQGPVGQTLTLGAEGLPPNSEIQVLAGESPEGMKPMTRAETDDAGRLTAHVDVPEWAEYGKPLYLALETAGVRFGTSVFRVESRQPRHEPGPG</sequence>
<organism evidence="2 3">
    <name type="scientific">Propylenella binzhouense</name>
    <dbReference type="NCBI Taxonomy" id="2555902"/>
    <lineage>
        <taxon>Bacteria</taxon>
        <taxon>Pseudomonadati</taxon>
        <taxon>Pseudomonadota</taxon>
        <taxon>Alphaproteobacteria</taxon>
        <taxon>Hyphomicrobiales</taxon>
        <taxon>Propylenellaceae</taxon>
        <taxon>Propylenella</taxon>
    </lineage>
</organism>
<feature type="signal peptide" evidence="1">
    <location>
        <begin position="1"/>
        <end position="23"/>
    </location>
</feature>
<comment type="caution">
    <text evidence="2">The sequence shown here is derived from an EMBL/GenBank/DDBJ whole genome shotgun (WGS) entry which is preliminary data.</text>
</comment>
<dbReference type="Gene3D" id="3.10.350.10">
    <property type="entry name" value="LysM domain"/>
    <property type="match status" value="1"/>
</dbReference>
<feature type="chain" id="PRO_5038041412" evidence="1">
    <location>
        <begin position="24"/>
        <end position="185"/>
    </location>
</feature>
<dbReference type="OrthoDB" id="7404821at2"/>
<dbReference type="AlphaFoldDB" id="A0A964T5Q3"/>
<dbReference type="CDD" id="cd00118">
    <property type="entry name" value="LysM"/>
    <property type="match status" value="1"/>
</dbReference>
<proteinExistence type="predicted"/>
<keyword evidence="3" id="KW-1185">Reference proteome</keyword>
<evidence type="ECO:0000313" key="3">
    <source>
        <dbReference type="Proteomes" id="UP000773614"/>
    </source>
</evidence>
<evidence type="ECO:0000256" key="1">
    <source>
        <dbReference type="SAM" id="SignalP"/>
    </source>
</evidence>
<evidence type="ECO:0000313" key="2">
    <source>
        <dbReference type="EMBL" id="MYZ48894.1"/>
    </source>
</evidence>
<dbReference type="EMBL" id="SPKJ01000052">
    <property type="protein sequence ID" value="MYZ48894.1"/>
    <property type="molecule type" value="Genomic_DNA"/>
</dbReference>
<dbReference type="RefSeq" id="WP_161141240.1">
    <property type="nucleotide sequence ID" value="NZ_SPKJ01000052.1"/>
</dbReference>
<name>A0A964T5Q3_9HYPH</name>
<protein>
    <submittedName>
        <fullName evidence="2">LysM domain-containing protein</fullName>
    </submittedName>
</protein>
<dbReference type="Proteomes" id="UP000773614">
    <property type="component" value="Unassembled WGS sequence"/>
</dbReference>
<gene>
    <name evidence="2" type="ORF">E4O86_14355</name>
</gene>
<dbReference type="InterPro" id="IPR018392">
    <property type="entry name" value="LysM"/>
</dbReference>
<accession>A0A964T5Q3</accession>
<reference evidence="2" key="1">
    <citation type="submission" date="2019-03" db="EMBL/GenBank/DDBJ databases">
        <title>Afifella sp. nov., isolated from activated sludge.</title>
        <authorList>
            <person name="Li Q."/>
            <person name="Liu Y."/>
        </authorList>
    </citation>
    <scope>NUCLEOTIDE SEQUENCE</scope>
    <source>
        <strain evidence="2">L72</strain>
    </source>
</reference>
<keyword evidence="1" id="KW-0732">Signal</keyword>
<dbReference type="PROSITE" id="PS51257">
    <property type="entry name" value="PROKAR_LIPOPROTEIN"/>
    <property type="match status" value="1"/>
</dbReference>